<dbReference type="RefSeq" id="WP_013563695.1">
    <property type="nucleotide sequence ID" value="NC_014962.1"/>
</dbReference>
<accession>E8R2C1</accession>
<dbReference type="OrthoDB" id="250042at2"/>
<dbReference type="HOGENOM" id="CLU_1128253_0_0_0"/>
<dbReference type="EMBL" id="CP002353">
    <property type="protein sequence ID" value="ADV61406.1"/>
    <property type="molecule type" value="Genomic_DNA"/>
</dbReference>
<sequence length="249" mass="28825">MGNFGYEPFADDYYINLHLNTEMELPDNRETVLHFCEQMKKRFPDLTKFSVRDNGDMVLEGDKERDSYRWVAIEQLRLCSGYVNPDSPEDAYDQHEIVLDLAPHLLSISLLDCEALDLMYGFDFTFEGNHDEAVSEALGMPTALEGLIDDARIQLVNYEPTITFALDEARKLQCRFSIETRSNPNPSRTSSQPEDQLSVYFTVRRYWGLGSEKSFLHAFHELRRHGEELLAERIIPKIIRPLAQVIRSK</sequence>
<evidence type="ECO:0000313" key="2">
    <source>
        <dbReference type="Proteomes" id="UP000008631"/>
    </source>
</evidence>
<name>E8R2C1_ISOPI</name>
<organism evidence="1 2">
    <name type="scientific">Isosphaera pallida (strain ATCC 43644 / DSM 9630 / IS1B)</name>
    <dbReference type="NCBI Taxonomy" id="575540"/>
    <lineage>
        <taxon>Bacteria</taxon>
        <taxon>Pseudomonadati</taxon>
        <taxon>Planctomycetota</taxon>
        <taxon>Planctomycetia</taxon>
        <taxon>Isosphaerales</taxon>
        <taxon>Isosphaeraceae</taxon>
        <taxon>Isosphaera</taxon>
    </lineage>
</organism>
<reference key="1">
    <citation type="submission" date="2010-11" db="EMBL/GenBank/DDBJ databases">
        <title>The complete sequence of chromosome of Isophaera pallida ATCC 43644.</title>
        <authorList>
            <consortium name="US DOE Joint Genome Institute (JGI-PGF)"/>
            <person name="Lucas S."/>
            <person name="Copeland A."/>
            <person name="Lapidus A."/>
            <person name="Bruce D."/>
            <person name="Goodwin L."/>
            <person name="Pitluck S."/>
            <person name="Kyrpides N."/>
            <person name="Mavromatis K."/>
            <person name="Pagani I."/>
            <person name="Ivanova N."/>
            <person name="Saunders E."/>
            <person name="Brettin T."/>
            <person name="Detter J.C."/>
            <person name="Han C."/>
            <person name="Tapia R."/>
            <person name="Land M."/>
            <person name="Hauser L."/>
            <person name="Markowitz V."/>
            <person name="Cheng J.-F."/>
            <person name="Hugenholtz P."/>
            <person name="Woyke T."/>
            <person name="Wu D."/>
            <person name="Eisen J.A."/>
        </authorList>
    </citation>
    <scope>NUCLEOTIDE SEQUENCE</scope>
    <source>
        <strain>ATCC 43644</strain>
    </source>
</reference>
<gene>
    <name evidence="1" type="ordered locus">Isop_0816</name>
</gene>
<reference evidence="1 2" key="2">
    <citation type="journal article" date="2011" name="Stand. Genomic Sci.">
        <title>Complete genome sequence of Isosphaera pallida type strain (IS1B).</title>
        <authorList>
            <consortium name="US DOE Joint Genome Institute (JGI-PGF)"/>
            <person name="Goker M."/>
            <person name="Cleland D."/>
            <person name="Saunders E."/>
            <person name="Lapidus A."/>
            <person name="Nolan M."/>
            <person name="Lucas S."/>
            <person name="Hammon N."/>
            <person name="Deshpande S."/>
            <person name="Cheng J.F."/>
            <person name="Tapia R."/>
            <person name="Han C."/>
            <person name="Goodwin L."/>
            <person name="Pitluck S."/>
            <person name="Liolios K."/>
            <person name="Pagani I."/>
            <person name="Ivanova N."/>
            <person name="Mavromatis K."/>
            <person name="Pati A."/>
            <person name="Chen A."/>
            <person name="Palaniappan K."/>
            <person name="Land M."/>
            <person name="Hauser L."/>
            <person name="Chang Y.J."/>
            <person name="Jeffries C.D."/>
            <person name="Detter J.C."/>
            <person name="Beck B."/>
            <person name="Woyke T."/>
            <person name="Bristow J."/>
            <person name="Eisen J.A."/>
            <person name="Markowitz V."/>
            <person name="Hugenholtz P."/>
            <person name="Kyrpides N.C."/>
            <person name="Klenk H.P."/>
        </authorList>
    </citation>
    <scope>NUCLEOTIDE SEQUENCE [LARGE SCALE GENOMIC DNA]</scope>
    <source>
        <strain evidence="2">ATCC 43644 / DSM 9630 / IS1B</strain>
    </source>
</reference>
<dbReference type="KEGG" id="ipa:Isop_0816"/>
<keyword evidence="2" id="KW-1185">Reference proteome</keyword>
<dbReference type="AlphaFoldDB" id="E8R2C1"/>
<dbReference type="Proteomes" id="UP000008631">
    <property type="component" value="Chromosome"/>
</dbReference>
<dbReference type="STRING" id="575540.Isop_0816"/>
<protein>
    <recommendedName>
        <fullName evidence="3">TIGR04255 family protein</fullName>
    </recommendedName>
</protein>
<evidence type="ECO:0000313" key="1">
    <source>
        <dbReference type="EMBL" id="ADV61406.1"/>
    </source>
</evidence>
<dbReference type="eggNOG" id="ENOG502ZCDM">
    <property type="taxonomic scope" value="Bacteria"/>
</dbReference>
<dbReference type="InParanoid" id="E8R2C1"/>
<evidence type="ECO:0008006" key="3">
    <source>
        <dbReference type="Google" id="ProtNLM"/>
    </source>
</evidence>
<proteinExistence type="predicted"/>